<dbReference type="PANTHER" id="PTHR30566:SF25">
    <property type="entry name" value="INNER MEMBRANE PROTEIN"/>
    <property type="match status" value="1"/>
</dbReference>
<dbReference type="PATRIC" id="fig|1280947.3.peg.239"/>
<feature type="transmembrane region" description="Helical" evidence="5">
    <location>
        <begin position="84"/>
        <end position="101"/>
    </location>
</feature>
<dbReference type="eggNOG" id="COG0668">
    <property type="taxonomic scope" value="Bacteria"/>
</dbReference>
<sequence>MFALLAIACGAGPHFLPSDIALPPVVVSALSVLSSVFIVGAIGWAVTTTVDALIKRRLSMLKMDQPDDLTARKLATRLDVTRRVWVVIGAIVSVAAALTVIPGVRQFGVSLFASAGIAGLAIGLAARPVLSNLIAGLQIAFTQPIRIKDAVVVEGEWGWIEEIGLFYVVIKIWDWRRLVVPVSYFIEKPFQNWTRQSASIIGSVFWYVDYRAPVKEMREKLTEICKSTTLWDGDVVNLQVSETKDNATLTIRALASARNSPQAWDLRCYIREEMIDWLQKEYPEALPRVRAEAQFSDAGLMTGKDPRNDL</sequence>
<dbReference type="InterPro" id="IPR023408">
    <property type="entry name" value="MscS_beta-dom_sf"/>
</dbReference>
<feature type="transmembrane region" description="Helical" evidence="5">
    <location>
        <begin position="107"/>
        <end position="126"/>
    </location>
</feature>
<keyword evidence="3 5" id="KW-1133">Transmembrane helix</keyword>
<protein>
    <recommendedName>
        <fullName evidence="6">Mechanosensitive ion channel MscS domain-containing protein</fullName>
    </recommendedName>
</protein>
<name>A0A062UT54_9PROT</name>
<dbReference type="GO" id="GO:0016020">
    <property type="term" value="C:membrane"/>
    <property type="evidence" value="ECO:0007669"/>
    <property type="project" value="UniProtKB-SubCell"/>
</dbReference>
<evidence type="ECO:0000256" key="3">
    <source>
        <dbReference type="ARBA" id="ARBA00022989"/>
    </source>
</evidence>
<organism evidence="7 8">
    <name type="scientific">Hyphomonas chukchiensis</name>
    <dbReference type="NCBI Taxonomy" id="1280947"/>
    <lineage>
        <taxon>Bacteria</taxon>
        <taxon>Pseudomonadati</taxon>
        <taxon>Pseudomonadota</taxon>
        <taxon>Alphaproteobacteria</taxon>
        <taxon>Hyphomonadales</taxon>
        <taxon>Hyphomonadaceae</taxon>
        <taxon>Hyphomonas</taxon>
    </lineage>
</organism>
<proteinExistence type="predicted"/>
<evidence type="ECO:0000256" key="2">
    <source>
        <dbReference type="ARBA" id="ARBA00022692"/>
    </source>
</evidence>
<keyword evidence="4 5" id="KW-0472">Membrane</keyword>
<dbReference type="Pfam" id="PF00924">
    <property type="entry name" value="MS_channel_2nd"/>
    <property type="match status" value="1"/>
</dbReference>
<dbReference type="AlphaFoldDB" id="A0A062UT54"/>
<dbReference type="SUPFAM" id="SSF50182">
    <property type="entry name" value="Sm-like ribonucleoproteins"/>
    <property type="match status" value="1"/>
</dbReference>
<feature type="transmembrane region" description="Helical" evidence="5">
    <location>
        <begin position="27"/>
        <end position="54"/>
    </location>
</feature>
<dbReference type="InterPro" id="IPR006685">
    <property type="entry name" value="MscS_channel_2nd"/>
</dbReference>
<keyword evidence="8" id="KW-1185">Reference proteome</keyword>
<evidence type="ECO:0000256" key="1">
    <source>
        <dbReference type="ARBA" id="ARBA00004370"/>
    </source>
</evidence>
<dbReference type="GO" id="GO:0008381">
    <property type="term" value="F:mechanosensitive monoatomic ion channel activity"/>
    <property type="evidence" value="ECO:0007669"/>
    <property type="project" value="UniProtKB-ARBA"/>
</dbReference>
<keyword evidence="2 5" id="KW-0812">Transmembrane</keyword>
<feature type="domain" description="Mechanosensitive ion channel MscS" evidence="6">
    <location>
        <begin position="129"/>
        <end position="195"/>
    </location>
</feature>
<reference evidence="7 8" key="1">
    <citation type="journal article" date="2014" name="Antonie Van Leeuwenhoek">
        <title>Hyphomonas beringensis sp. nov. and Hyphomonas chukchiensis sp. nov., isolated from surface seawater of the Bering Sea and Chukchi Sea.</title>
        <authorList>
            <person name="Li C."/>
            <person name="Lai Q."/>
            <person name="Li G."/>
            <person name="Dong C."/>
            <person name="Wang J."/>
            <person name="Liao Y."/>
            <person name="Shao Z."/>
        </authorList>
    </citation>
    <scope>NUCLEOTIDE SEQUENCE [LARGE SCALE GENOMIC DNA]</scope>
    <source>
        <strain evidence="7 8">BH-BN04-4</strain>
    </source>
</reference>
<evidence type="ECO:0000256" key="4">
    <source>
        <dbReference type="ARBA" id="ARBA00023136"/>
    </source>
</evidence>
<gene>
    <name evidence="7" type="ORF">HY30_01220</name>
</gene>
<dbReference type="PANTHER" id="PTHR30566">
    <property type="entry name" value="YNAI-RELATED MECHANOSENSITIVE ION CHANNEL"/>
    <property type="match status" value="1"/>
</dbReference>
<dbReference type="InterPro" id="IPR010920">
    <property type="entry name" value="LSM_dom_sf"/>
</dbReference>
<dbReference type="Gene3D" id="2.30.30.60">
    <property type="match status" value="1"/>
</dbReference>
<evidence type="ECO:0000259" key="6">
    <source>
        <dbReference type="Pfam" id="PF00924"/>
    </source>
</evidence>
<dbReference type="Proteomes" id="UP000027190">
    <property type="component" value="Unassembled WGS sequence"/>
</dbReference>
<comment type="subcellular location">
    <subcellularLocation>
        <location evidence="1">Membrane</location>
    </subcellularLocation>
</comment>
<comment type="caution">
    <text evidence="7">The sequence shown here is derived from an EMBL/GenBank/DDBJ whole genome shotgun (WGS) entry which is preliminary data.</text>
</comment>
<dbReference type="Gene3D" id="1.10.287.1260">
    <property type="match status" value="1"/>
</dbReference>
<evidence type="ECO:0000313" key="7">
    <source>
        <dbReference type="EMBL" id="KCZ60987.1"/>
    </source>
</evidence>
<evidence type="ECO:0000313" key="8">
    <source>
        <dbReference type="Proteomes" id="UP000027190"/>
    </source>
</evidence>
<accession>A0A062UT54</accession>
<dbReference type="EMBL" id="AWFG01000001">
    <property type="protein sequence ID" value="KCZ60987.1"/>
    <property type="molecule type" value="Genomic_DNA"/>
</dbReference>
<evidence type="ECO:0000256" key="5">
    <source>
        <dbReference type="SAM" id="Phobius"/>
    </source>
</evidence>